<evidence type="ECO:0000256" key="1">
    <source>
        <dbReference type="SAM" id="MobiDB-lite"/>
    </source>
</evidence>
<feature type="compositionally biased region" description="Polar residues" evidence="1">
    <location>
        <begin position="62"/>
        <end position="77"/>
    </location>
</feature>
<name>A0A0E0JT18_ORYPU</name>
<organism evidence="2">
    <name type="scientific">Oryza punctata</name>
    <name type="common">Red rice</name>
    <dbReference type="NCBI Taxonomy" id="4537"/>
    <lineage>
        <taxon>Eukaryota</taxon>
        <taxon>Viridiplantae</taxon>
        <taxon>Streptophyta</taxon>
        <taxon>Embryophyta</taxon>
        <taxon>Tracheophyta</taxon>
        <taxon>Spermatophyta</taxon>
        <taxon>Magnoliopsida</taxon>
        <taxon>Liliopsida</taxon>
        <taxon>Poales</taxon>
        <taxon>Poaceae</taxon>
        <taxon>BOP clade</taxon>
        <taxon>Oryzoideae</taxon>
        <taxon>Oryzeae</taxon>
        <taxon>Oryzinae</taxon>
        <taxon>Oryza</taxon>
    </lineage>
</organism>
<accession>A0A0E0JT18</accession>
<dbReference type="HOGENOM" id="CLU_2642322_0_0_1"/>
<evidence type="ECO:0000313" key="3">
    <source>
        <dbReference type="Proteomes" id="UP000026962"/>
    </source>
</evidence>
<dbReference type="Proteomes" id="UP000026962">
    <property type="component" value="Chromosome 1"/>
</dbReference>
<reference evidence="2" key="2">
    <citation type="submission" date="2018-05" db="EMBL/GenBank/DDBJ databases">
        <title>OpunRS2 (Oryza punctata Reference Sequence Version 2).</title>
        <authorList>
            <person name="Zhang J."/>
            <person name="Kudrna D."/>
            <person name="Lee S."/>
            <person name="Talag J."/>
            <person name="Welchert J."/>
            <person name="Wing R.A."/>
        </authorList>
    </citation>
    <scope>NUCLEOTIDE SEQUENCE [LARGE SCALE GENOMIC DNA]</scope>
</reference>
<evidence type="ECO:0000313" key="2">
    <source>
        <dbReference type="EnsemblPlants" id="OPUNC01G41390.1"/>
    </source>
</evidence>
<reference evidence="2" key="1">
    <citation type="submission" date="2015-04" db="UniProtKB">
        <authorList>
            <consortium name="EnsemblPlants"/>
        </authorList>
    </citation>
    <scope>IDENTIFICATION</scope>
</reference>
<keyword evidence="3" id="KW-1185">Reference proteome</keyword>
<dbReference type="AlphaFoldDB" id="A0A0E0JT18"/>
<dbReference type="Gramene" id="OPUNC01G41390.1">
    <property type="protein sequence ID" value="OPUNC01G41390.1"/>
    <property type="gene ID" value="OPUNC01G41390"/>
</dbReference>
<sequence length="77" mass="8235">MAGHSPSCSAAATTDSEACLPCGARAIRWRRCPAPARDCVPLRRGGGARGASIQRYAPLEPQQFNQEQGTSNARTHR</sequence>
<feature type="region of interest" description="Disordered" evidence="1">
    <location>
        <begin position="40"/>
        <end position="77"/>
    </location>
</feature>
<dbReference type="EnsemblPlants" id="OPUNC01G41390.1">
    <property type="protein sequence ID" value="OPUNC01G41390.1"/>
    <property type="gene ID" value="OPUNC01G41390"/>
</dbReference>
<protein>
    <submittedName>
        <fullName evidence="2">Uncharacterized protein</fullName>
    </submittedName>
</protein>
<proteinExistence type="predicted"/>